<evidence type="ECO:0000256" key="1">
    <source>
        <dbReference type="SAM" id="Coils"/>
    </source>
</evidence>
<evidence type="ECO:0000313" key="3">
    <source>
        <dbReference type="EMBL" id="GAA0143760.1"/>
    </source>
</evidence>
<feature type="region of interest" description="Disordered" evidence="2">
    <location>
        <begin position="312"/>
        <end position="336"/>
    </location>
</feature>
<reference evidence="3 4" key="1">
    <citation type="submission" date="2024-01" db="EMBL/GenBank/DDBJ databases">
        <title>The complete chloroplast genome sequence of Lithospermum erythrorhizon: insights into the phylogenetic relationship among Boraginaceae species and the maternal lineages of purple gromwells.</title>
        <authorList>
            <person name="Okada T."/>
            <person name="Watanabe K."/>
        </authorList>
    </citation>
    <scope>NUCLEOTIDE SEQUENCE [LARGE SCALE GENOMIC DNA]</scope>
</reference>
<evidence type="ECO:0000313" key="4">
    <source>
        <dbReference type="Proteomes" id="UP001454036"/>
    </source>
</evidence>
<name>A0AAV3NWN2_LITER</name>
<comment type="caution">
    <text evidence="3">The sequence shown here is derived from an EMBL/GenBank/DDBJ whole genome shotgun (WGS) entry which is preliminary data.</text>
</comment>
<dbReference type="EMBL" id="BAABME010000557">
    <property type="protein sequence ID" value="GAA0143760.1"/>
    <property type="molecule type" value="Genomic_DNA"/>
</dbReference>
<dbReference type="AlphaFoldDB" id="A0AAV3NWN2"/>
<feature type="compositionally biased region" description="Acidic residues" evidence="2">
    <location>
        <begin position="312"/>
        <end position="330"/>
    </location>
</feature>
<feature type="coiled-coil region" evidence="1">
    <location>
        <begin position="185"/>
        <end position="219"/>
    </location>
</feature>
<organism evidence="3 4">
    <name type="scientific">Lithospermum erythrorhizon</name>
    <name type="common">Purple gromwell</name>
    <name type="synonym">Lithospermum officinale var. erythrorhizon</name>
    <dbReference type="NCBI Taxonomy" id="34254"/>
    <lineage>
        <taxon>Eukaryota</taxon>
        <taxon>Viridiplantae</taxon>
        <taxon>Streptophyta</taxon>
        <taxon>Embryophyta</taxon>
        <taxon>Tracheophyta</taxon>
        <taxon>Spermatophyta</taxon>
        <taxon>Magnoliopsida</taxon>
        <taxon>eudicotyledons</taxon>
        <taxon>Gunneridae</taxon>
        <taxon>Pentapetalae</taxon>
        <taxon>asterids</taxon>
        <taxon>lamiids</taxon>
        <taxon>Boraginales</taxon>
        <taxon>Boraginaceae</taxon>
        <taxon>Boraginoideae</taxon>
        <taxon>Lithospermeae</taxon>
        <taxon>Lithospermum</taxon>
    </lineage>
</organism>
<accession>A0AAV3NWN2</accession>
<gene>
    <name evidence="3" type="ORF">LIER_04368</name>
</gene>
<proteinExistence type="predicted"/>
<sequence length="336" mass="36850">MPHKVVYKSITSGKGILSQVSKRKDVPAPGASSLAPKKLKNASKVLVSEAAPAVSEAVVEAFGPPSPPTRDPITIVIPDRVSPSLGEVPPSSSHSPPVFCPLESTSGSGGPLLPTPYALPSGMTVTKDTVSKLKAFTTSLILKNRMLRKDLEGILECSSPDELHDTFSHFQRRAMECAYGLFLKWKEAETARANLNTEKSLLEERLNGALARANDFENKYRDLQNPTRFFPTALADIEKRLEELSLRPSPEAVTETFKKSNAYNDLLIDNTVSIMKEFSSEVYLEFRGIHSLFPEFVEITFGKEYVVHLTDSDNDEDTESDGSGEDEAFIEDAPAT</sequence>
<keyword evidence="1" id="KW-0175">Coiled coil</keyword>
<keyword evidence="4" id="KW-1185">Reference proteome</keyword>
<dbReference type="Proteomes" id="UP001454036">
    <property type="component" value="Unassembled WGS sequence"/>
</dbReference>
<evidence type="ECO:0000256" key="2">
    <source>
        <dbReference type="SAM" id="MobiDB-lite"/>
    </source>
</evidence>
<protein>
    <submittedName>
        <fullName evidence="3">Uncharacterized protein</fullName>
    </submittedName>
</protein>